<keyword evidence="2" id="KW-1185">Reference proteome</keyword>
<reference evidence="1" key="1">
    <citation type="submission" date="2022-09" db="EMBL/GenBank/DDBJ databases">
        <title>Actin cytoskeleton and complex cell architecture in an #Asgard archaeon.</title>
        <authorList>
            <person name="Ponce Toledo R.I."/>
            <person name="Schleper C."/>
            <person name="Rodrigues Oliveira T."/>
            <person name="Wollweber F."/>
            <person name="Xu J."/>
            <person name="Rittmann S."/>
            <person name="Klingl A."/>
            <person name="Pilhofer M."/>
        </authorList>
    </citation>
    <scope>NUCLEOTIDE SEQUENCE</scope>
    <source>
        <strain evidence="1">B-35</strain>
    </source>
</reference>
<accession>A0ABY6HJT1</accession>
<name>A0ABY6HJT1_9ARCH</name>
<dbReference type="EMBL" id="CP104013">
    <property type="protein sequence ID" value="UYP43779.1"/>
    <property type="molecule type" value="Genomic_DNA"/>
</dbReference>
<evidence type="ECO:0000313" key="1">
    <source>
        <dbReference type="EMBL" id="UYP43779.1"/>
    </source>
</evidence>
<proteinExistence type="predicted"/>
<protein>
    <submittedName>
        <fullName evidence="1">Uncharacterized protein</fullName>
    </submittedName>
</protein>
<organism evidence="1 2">
    <name type="scientific">Candidatus Lokiarchaeum ossiferum</name>
    <dbReference type="NCBI Taxonomy" id="2951803"/>
    <lineage>
        <taxon>Archaea</taxon>
        <taxon>Promethearchaeati</taxon>
        <taxon>Promethearchaeota</taxon>
        <taxon>Promethearchaeia</taxon>
        <taxon>Promethearchaeales</taxon>
        <taxon>Promethearchaeaceae</taxon>
        <taxon>Candidatus Lokiarchaeum</taxon>
    </lineage>
</organism>
<evidence type="ECO:0000313" key="2">
    <source>
        <dbReference type="Proteomes" id="UP001208689"/>
    </source>
</evidence>
<sequence>MLNGSLEIFIHYESMSIYYYNFNNPNQQSSVDIQLVSGFLAASSLFFNELGIGGQDRTFRILRGDTELRMSLGNKIHATLLIRGLEDLDLKAYYELDVMTRAIINRFENVYMQEIEDFILRGRFNFDGIDKFIKDEVLKMKAHMFSSYLMHILGIAINRNVKKSEAKELLISLNSIYADLPLNYDKIRKHHDVIWNQIRDYQKEHITFKNIIKKVNKESANIWKLFRIPLIPVFE</sequence>
<dbReference type="Proteomes" id="UP001208689">
    <property type="component" value="Chromosome"/>
</dbReference>
<gene>
    <name evidence="1" type="ORF">NEF87_000064</name>
</gene>